<dbReference type="GO" id="GO:0016020">
    <property type="term" value="C:membrane"/>
    <property type="evidence" value="ECO:0007669"/>
    <property type="project" value="UniProtKB-SubCell"/>
</dbReference>
<accession>A0A518CAJ0</accession>
<reference evidence="9" key="1">
    <citation type="submission" date="2019-02" db="EMBL/GenBank/DDBJ databases">
        <title>Deep-cultivation of Planctomycetes and their phenomic and genomic characterization uncovers novel biology.</title>
        <authorList>
            <person name="Wiegand S."/>
            <person name="Jogler M."/>
            <person name="Boedeker C."/>
            <person name="Pinto D."/>
            <person name="Vollmers J."/>
            <person name="Rivas-Marin E."/>
            <person name="Kohn T."/>
            <person name="Peeters S.H."/>
            <person name="Heuer A."/>
            <person name="Rast P."/>
            <person name="Oberbeckmann S."/>
            <person name="Bunk B."/>
            <person name="Jeske O."/>
            <person name="Meyerdierks A."/>
            <person name="Storesund J.E."/>
            <person name="Kallscheuer N."/>
            <person name="Luecker S."/>
            <person name="Lage O.M."/>
            <person name="Pohl T."/>
            <person name="Merkel B.J."/>
            <person name="Hornburger P."/>
            <person name="Mueller R.-W."/>
            <person name="Bruemmer F."/>
            <person name="Labrenz M."/>
            <person name="Spormann A.M."/>
            <person name="Op den Camp H."/>
            <person name="Overmann J."/>
            <person name="Amann R."/>
            <person name="Jetten M.S.M."/>
            <person name="Mascher T."/>
            <person name="Medema M.H."/>
            <person name="Devos D.P."/>
            <person name="Kaster A.-K."/>
            <person name="Ovreas L."/>
            <person name="Rohde M."/>
            <person name="Galperin M.Y."/>
            <person name="Jogler C."/>
        </authorList>
    </citation>
    <scope>NUCLEOTIDE SEQUENCE [LARGE SCALE GENOMIC DNA]</scope>
    <source>
        <strain evidence="9">Pan97</strain>
    </source>
</reference>
<keyword evidence="3 7" id="KW-0812">Transmembrane</keyword>
<evidence type="ECO:0000256" key="3">
    <source>
        <dbReference type="ARBA" id="ARBA00022692"/>
    </source>
</evidence>
<evidence type="ECO:0000256" key="6">
    <source>
        <dbReference type="SAM" id="MobiDB-lite"/>
    </source>
</evidence>
<comment type="similarity">
    <text evidence="2">Belongs to the autoinducer-2 exporter (AI-2E) (TC 2.A.86) family.</text>
</comment>
<comment type="subcellular location">
    <subcellularLocation>
        <location evidence="1">Membrane</location>
        <topology evidence="1">Multi-pass membrane protein</topology>
    </subcellularLocation>
</comment>
<evidence type="ECO:0000256" key="7">
    <source>
        <dbReference type="SAM" id="Phobius"/>
    </source>
</evidence>
<feature type="region of interest" description="Disordered" evidence="6">
    <location>
        <begin position="134"/>
        <end position="213"/>
    </location>
</feature>
<evidence type="ECO:0000256" key="1">
    <source>
        <dbReference type="ARBA" id="ARBA00004141"/>
    </source>
</evidence>
<evidence type="ECO:0000313" key="8">
    <source>
        <dbReference type="EMBL" id="QDU76248.1"/>
    </source>
</evidence>
<keyword evidence="9" id="KW-1185">Reference proteome</keyword>
<feature type="transmembrane region" description="Helical" evidence="7">
    <location>
        <begin position="71"/>
        <end position="92"/>
    </location>
</feature>
<keyword evidence="4 7" id="KW-1133">Transmembrane helix</keyword>
<feature type="transmembrane region" description="Helical" evidence="7">
    <location>
        <begin position="41"/>
        <end position="59"/>
    </location>
</feature>
<feature type="transmembrane region" description="Helical" evidence="7">
    <location>
        <begin position="16"/>
        <end position="35"/>
    </location>
</feature>
<dbReference type="KEGG" id="bvo:Pan97_32940"/>
<dbReference type="GO" id="GO:0055085">
    <property type="term" value="P:transmembrane transport"/>
    <property type="evidence" value="ECO:0007669"/>
    <property type="project" value="TreeGrafter"/>
</dbReference>
<dbReference type="Proteomes" id="UP000318626">
    <property type="component" value="Chromosome"/>
</dbReference>
<protein>
    <submittedName>
        <fullName evidence="8">AI-2 transport protein TqsA</fullName>
    </submittedName>
</protein>
<feature type="transmembrane region" description="Helical" evidence="7">
    <location>
        <begin position="388"/>
        <end position="414"/>
    </location>
</feature>
<proteinExistence type="inferred from homology"/>
<feature type="transmembrane region" description="Helical" evidence="7">
    <location>
        <begin position="351"/>
        <end position="368"/>
    </location>
</feature>
<feature type="compositionally biased region" description="Acidic residues" evidence="6">
    <location>
        <begin position="171"/>
        <end position="187"/>
    </location>
</feature>
<feature type="transmembrane region" description="Helical" evidence="7">
    <location>
        <begin position="317"/>
        <end position="339"/>
    </location>
</feature>
<dbReference type="OrthoDB" id="9799225at2"/>
<dbReference type="AlphaFoldDB" id="A0A518CAJ0"/>
<name>A0A518CAJ0_9BACT</name>
<evidence type="ECO:0000256" key="5">
    <source>
        <dbReference type="ARBA" id="ARBA00023136"/>
    </source>
</evidence>
<feature type="transmembrane region" description="Helical" evidence="7">
    <location>
        <begin position="288"/>
        <end position="311"/>
    </location>
</feature>
<dbReference type="Pfam" id="PF01594">
    <property type="entry name" value="AI-2E_transport"/>
    <property type="match status" value="1"/>
</dbReference>
<gene>
    <name evidence="8" type="primary">tqsA_1</name>
    <name evidence="8" type="ORF">Pan97_32940</name>
</gene>
<dbReference type="PANTHER" id="PTHR21716:SF64">
    <property type="entry name" value="AI-2 TRANSPORT PROTEIN TQSA"/>
    <property type="match status" value="1"/>
</dbReference>
<dbReference type="RefSeq" id="WP_144974227.1">
    <property type="nucleotide sequence ID" value="NZ_CP036289.1"/>
</dbReference>
<evidence type="ECO:0000256" key="4">
    <source>
        <dbReference type="ARBA" id="ARBA00022989"/>
    </source>
</evidence>
<dbReference type="InterPro" id="IPR002549">
    <property type="entry name" value="AI-2E-like"/>
</dbReference>
<organism evidence="8 9">
    <name type="scientific">Bremerella volcania</name>
    <dbReference type="NCBI Taxonomy" id="2527984"/>
    <lineage>
        <taxon>Bacteria</taxon>
        <taxon>Pseudomonadati</taxon>
        <taxon>Planctomycetota</taxon>
        <taxon>Planctomycetia</taxon>
        <taxon>Pirellulales</taxon>
        <taxon>Pirellulaceae</taxon>
        <taxon>Bremerella</taxon>
    </lineage>
</organism>
<dbReference type="PANTHER" id="PTHR21716">
    <property type="entry name" value="TRANSMEMBRANE PROTEIN"/>
    <property type="match status" value="1"/>
</dbReference>
<evidence type="ECO:0000256" key="2">
    <source>
        <dbReference type="ARBA" id="ARBA00009773"/>
    </source>
</evidence>
<evidence type="ECO:0000313" key="9">
    <source>
        <dbReference type="Proteomes" id="UP000318626"/>
    </source>
</evidence>
<sequence>MNQEGLSVKKLTEEQSWLQTGALLVLAFIAFSFGLMYARAVLVPFTLALFLNYLVAPIVDFQMIRLKFSKFISVTLTLLLVVLVLVLMSFLVTTVIQNVTTVANDKTFMAKFERRLEGPLEAASKLMDRISGLDEGDKPPFVGSPDATPDGSGELSTEDAVTDDPMAGPDDVGEPLVTDDESMDSEGEPNQPLEEQSDDVVEGESGSLAIPVAPRNDINRTQQLLRTLVAQIRQESPQLATQAGATLLNLISSTVLTSIFVGFMLAGRDPYKVSKGIYAEIDRNVRKYIATKFFISAITGLLVWGCLAMIGMQFASMFGLIAFCLNFIPSIGSIIATLLPIPIAIVQFDSALMITLAIVLPGAVQMTMGNVIEPKIMGDGLQLHPATILLALAFFGMLWGPVGMLLAAPITAIVRIVLMRFKTTEPIGRLMAGVLPEEEDHLHHV</sequence>
<keyword evidence="5 7" id="KW-0472">Membrane</keyword>
<dbReference type="EMBL" id="CP036289">
    <property type="protein sequence ID" value="QDU76248.1"/>
    <property type="molecule type" value="Genomic_DNA"/>
</dbReference>